<evidence type="ECO:0000256" key="1">
    <source>
        <dbReference type="PROSITE-ProRule" id="PRU00042"/>
    </source>
</evidence>
<gene>
    <name evidence="4" type="ORF">HMPREF1544_02985</name>
</gene>
<organism evidence="4 5">
    <name type="scientific">Mucor circinelloides f. circinelloides (strain 1006PhL)</name>
    <name type="common">Mucormycosis agent</name>
    <name type="synonym">Calyptromyces circinelloides</name>
    <dbReference type="NCBI Taxonomy" id="1220926"/>
    <lineage>
        <taxon>Eukaryota</taxon>
        <taxon>Fungi</taxon>
        <taxon>Fungi incertae sedis</taxon>
        <taxon>Mucoromycota</taxon>
        <taxon>Mucoromycotina</taxon>
        <taxon>Mucoromycetes</taxon>
        <taxon>Mucorales</taxon>
        <taxon>Mucorineae</taxon>
        <taxon>Mucoraceae</taxon>
        <taxon>Mucor</taxon>
    </lineage>
</organism>
<dbReference type="SMART" id="SM00355">
    <property type="entry name" value="ZnF_C2H2"/>
    <property type="match status" value="2"/>
</dbReference>
<dbReference type="GO" id="GO:0008270">
    <property type="term" value="F:zinc ion binding"/>
    <property type="evidence" value="ECO:0007669"/>
    <property type="project" value="UniProtKB-KW"/>
</dbReference>
<accession>S2JIK8</accession>
<dbReference type="EMBL" id="KE123924">
    <property type="protein sequence ID" value="EPB90151.1"/>
    <property type="molecule type" value="Genomic_DNA"/>
</dbReference>
<evidence type="ECO:0000256" key="2">
    <source>
        <dbReference type="SAM" id="MobiDB-lite"/>
    </source>
</evidence>
<dbReference type="OrthoDB" id="2212096at2759"/>
<dbReference type="InterPro" id="IPR013087">
    <property type="entry name" value="Znf_C2H2_type"/>
</dbReference>
<dbReference type="Gene3D" id="3.30.160.60">
    <property type="entry name" value="Classic Zinc Finger"/>
    <property type="match status" value="1"/>
</dbReference>
<keyword evidence="1" id="KW-0862">Zinc</keyword>
<keyword evidence="5" id="KW-1185">Reference proteome</keyword>
<protein>
    <recommendedName>
        <fullName evidence="3">C2H2-type domain-containing protein</fullName>
    </recommendedName>
</protein>
<keyword evidence="1" id="KW-0863">Zinc-finger</keyword>
<evidence type="ECO:0000313" key="4">
    <source>
        <dbReference type="EMBL" id="EPB90151.1"/>
    </source>
</evidence>
<feature type="domain" description="C2H2-type" evidence="3">
    <location>
        <begin position="68"/>
        <end position="95"/>
    </location>
</feature>
<dbReference type="PROSITE" id="PS00028">
    <property type="entry name" value="ZINC_FINGER_C2H2_1"/>
    <property type="match status" value="2"/>
</dbReference>
<reference evidence="5" key="1">
    <citation type="submission" date="2013-05" db="EMBL/GenBank/DDBJ databases">
        <title>The Genome sequence of Mucor circinelloides f. circinelloides 1006PhL.</title>
        <authorList>
            <consortium name="The Broad Institute Genomics Platform"/>
            <person name="Cuomo C."/>
            <person name="Earl A."/>
            <person name="Findley K."/>
            <person name="Lee S.C."/>
            <person name="Walker B."/>
            <person name="Young S."/>
            <person name="Zeng Q."/>
            <person name="Gargeya S."/>
            <person name="Fitzgerald M."/>
            <person name="Haas B."/>
            <person name="Abouelleil A."/>
            <person name="Allen A.W."/>
            <person name="Alvarado L."/>
            <person name="Arachchi H.M."/>
            <person name="Berlin A.M."/>
            <person name="Chapman S.B."/>
            <person name="Gainer-Dewar J."/>
            <person name="Goldberg J."/>
            <person name="Griggs A."/>
            <person name="Gujja S."/>
            <person name="Hansen M."/>
            <person name="Howarth C."/>
            <person name="Imamovic A."/>
            <person name="Ireland A."/>
            <person name="Larimer J."/>
            <person name="McCowan C."/>
            <person name="Murphy C."/>
            <person name="Pearson M."/>
            <person name="Poon T.W."/>
            <person name="Priest M."/>
            <person name="Roberts A."/>
            <person name="Saif S."/>
            <person name="Shea T."/>
            <person name="Sisk P."/>
            <person name="Sykes S."/>
            <person name="Wortman J."/>
            <person name="Nusbaum C."/>
            <person name="Birren B."/>
        </authorList>
    </citation>
    <scope>NUCLEOTIDE SEQUENCE [LARGE SCALE GENOMIC DNA]</scope>
    <source>
        <strain evidence="5">1006PhL</strain>
    </source>
</reference>
<proteinExistence type="predicted"/>
<dbReference type="AlphaFoldDB" id="S2JIK8"/>
<feature type="compositionally biased region" description="Basic and acidic residues" evidence="2">
    <location>
        <begin position="102"/>
        <end position="112"/>
    </location>
</feature>
<dbReference type="OMA" id="ERYACPS"/>
<dbReference type="PROSITE" id="PS50157">
    <property type="entry name" value="ZINC_FINGER_C2H2_2"/>
    <property type="match status" value="1"/>
</dbReference>
<dbReference type="InParanoid" id="S2JIK8"/>
<evidence type="ECO:0000313" key="5">
    <source>
        <dbReference type="Proteomes" id="UP000014254"/>
    </source>
</evidence>
<keyword evidence="1" id="KW-0479">Metal-binding</keyword>
<feature type="region of interest" description="Disordered" evidence="2">
    <location>
        <begin position="94"/>
        <end position="136"/>
    </location>
</feature>
<dbReference type="Proteomes" id="UP000014254">
    <property type="component" value="Unassembled WGS sequence"/>
</dbReference>
<dbReference type="VEuPathDB" id="FungiDB:HMPREF1544_02985"/>
<evidence type="ECO:0000259" key="3">
    <source>
        <dbReference type="PROSITE" id="PS50157"/>
    </source>
</evidence>
<name>S2JIK8_MUCC1</name>
<sequence length="172" mass="20195">MSPGRITAYLYNHCPVCTTDLSLPKNLINHLRTQHQIVLSPRKKGLNRPRDPAYDFSKDMADCQLERYACPSCWSHFSEPHELEQHFQEHINNRSDNSWYEENQRRDAHEGHEEEEETPSNNRRGRKGAREDENDAEYLKKSNELFNTLDDLITGFKKLLPYGYTNEKNGSK</sequence>